<dbReference type="InterPro" id="IPR045863">
    <property type="entry name" value="CorA_TM1_TM2"/>
</dbReference>
<name>A0ABU7V2F1_9GAMM</name>
<accession>A0ABU7V2F1</accession>
<dbReference type="PANTHER" id="PTHR46494:SF1">
    <property type="entry name" value="CORA FAMILY METAL ION TRANSPORTER (EUROFUNG)"/>
    <property type="match status" value="1"/>
</dbReference>
<dbReference type="Pfam" id="PF01544">
    <property type="entry name" value="CorA"/>
    <property type="match status" value="1"/>
</dbReference>
<dbReference type="Gene3D" id="3.30.460.20">
    <property type="entry name" value="CorA soluble domain-like"/>
    <property type="match status" value="1"/>
</dbReference>
<evidence type="ECO:0000256" key="6">
    <source>
        <dbReference type="ARBA" id="ARBA00022989"/>
    </source>
</evidence>
<keyword evidence="4" id="KW-1003">Cell membrane</keyword>
<keyword evidence="3" id="KW-0813">Transport</keyword>
<keyword evidence="7 8" id="KW-0472">Membrane</keyword>
<evidence type="ECO:0000256" key="2">
    <source>
        <dbReference type="ARBA" id="ARBA00009765"/>
    </source>
</evidence>
<dbReference type="SUPFAM" id="SSF144083">
    <property type="entry name" value="Magnesium transport protein CorA, transmembrane region"/>
    <property type="match status" value="1"/>
</dbReference>
<dbReference type="Gene3D" id="1.20.58.340">
    <property type="entry name" value="Magnesium transport protein CorA, transmembrane region"/>
    <property type="match status" value="2"/>
</dbReference>
<dbReference type="EMBL" id="JAZHBO010000002">
    <property type="protein sequence ID" value="MEF2156488.1"/>
    <property type="molecule type" value="Genomic_DNA"/>
</dbReference>
<dbReference type="InterPro" id="IPR045861">
    <property type="entry name" value="CorA_cytoplasmic_dom"/>
</dbReference>
<keyword evidence="6 8" id="KW-1133">Transmembrane helix</keyword>
<comment type="subcellular location">
    <subcellularLocation>
        <location evidence="1">Cell membrane</location>
        <topology evidence="1">Multi-pass membrane protein</topology>
    </subcellularLocation>
</comment>
<organism evidence="9 10">
    <name type="scientific">Aquilutibacter rugosus</name>
    <dbReference type="NCBI Taxonomy" id="3115820"/>
    <lineage>
        <taxon>Bacteria</taxon>
        <taxon>Pseudomonadati</taxon>
        <taxon>Pseudomonadota</taxon>
        <taxon>Gammaproteobacteria</taxon>
        <taxon>Lysobacterales</taxon>
        <taxon>Lysobacteraceae</taxon>
        <taxon>Aquilutibacter</taxon>
    </lineage>
</organism>
<feature type="transmembrane region" description="Helical" evidence="8">
    <location>
        <begin position="277"/>
        <end position="296"/>
    </location>
</feature>
<protein>
    <submittedName>
        <fullName evidence="9">Magnesium and cobalt transport protein CorA</fullName>
    </submittedName>
</protein>
<evidence type="ECO:0000256" key="5">
    <source>
        <dbReference type="ARBA" id="ARBA00022692"/>
    </source>
</evidence>
<evidence type="ECO:0000256" key="3">
    <source>
        <dbReference type="ARBA" id="ARBA00022448"/>
    </source>
</evidence>
<feature type="transmembrane region" description="Helical" evidence="8">
    <location>
        <begin position="308"/>
        <end position="325"/>
    </location>
</feature>
<evidence type="ECO:0000256" key="8">
    <source>
        <dbReference type="SAM" id="Phobius"/>
    </source>
</evidence>
<evidence type="ECO:0000313" key="9">
    <source>
        <dbReference type="EMBL" id="MEF2156488.1"/>
    </source>
</evidence>
<comment type="similarity">
    <text evidence="2">Belongs to the CorA metal ion transporter (MIT) (TC 1.A.35) family.</text>
</comment>
<evidence type="ECO:0000256" key="4">
    <source>
        <dbReference type="ARBA" id="ARBA00022475"/>
    </source>
</evidence>
<dbReference type="CDD" id="cd12830">
    <property type="entry name" value="MtCorA-like"/>
    <property type="match status" value="1"/>
</dbReference>
<sequence>MNDRTTTEFNTQCVIACHHYDGKGSVEAITLEAISDVLAVEDGSYVWLALYEPDELVLGKVQEEFNLHDLAVEDARVAHQRPKIESYGDSVFIAVKTAQTVDQRVRFGETHFFVGKRFLVTVRHGSSLSYRTARARFEREPELMAQGTAGGLYVVLDLIVDNFQPLMDEFSAQLTQLERDILSEDFKPNTIRELYTLKQDLTRLRIAAAPIADIISQLTRLRKELITDEIQLYLRDVQDHAIRLNDGIDTLREMLSAAMSTNLSLVTVHQGEVVKRLGAWAALLGVPTLVASWYGMNFKFMPELEGKWSYAVLIGLVALICIVLYRRFRKAQWL</sequence>
<keyword evidence="5 8" id="KW-0812">Transmembrane</keyword>
<evidence type="ECO:0000256" key="1">
    <source>
        <dbReference type="ARBA" id="ARBA00004651"/>
    </source>
</evidence>
<evidence type="ECO:0000256" key="7">
    <source>
        <dbReference type="ARBA" id="ARBA00023136"/>
    </source>
</evidence>
<dbReference type="PANTHER" id="PTHR46494">
    <property type="entry name" value="CORA FAMILY METAL ION TRANSPORTER (EUROFUNG)"/>
    <property type="match status" value="1"/>
</dbReference>
<reference evidence="9 10" key="1">
    <citation type="submission" date="2024-01" db="EMBL/GenBank/DDBJ databases">
        <title>Novel species of the genus Luteimonas isolated from rivers.</title>
        <authorList>
            <person name="Lu H."/>
        </authorList>
    </citation>
    <scope>NUCLEOTIDE SEQUENCE [LARGE SCALE GENOMIC DNA]</scope>
    <source>
        <strain evidence="9 10">FXH3W</strain>
    </source>
</reference>
<gene>
    <name evidence="9" type="ORF">V3390_09680</name>
</gene>
<proteinExistence type="inferred from homology"/>
<keyword evidence="10" id="KW-1185">Reference proteome</keyword>
<comment type="caution">
    <text evidence="9">The sequence shown here is derived from an EMBL/GenBank/DDBJ whole genome shotgun (WGS) entry which is preliminary data.</text>
</comment>
<dbReference type="SUPFAM" id="SSF143865">
    <property type="entry name" value="CorA soluble domain-like"/>
    <property type="match status" value="1"/>
</dbReference>
<dbReference type="Proteomes" id="UP001356170">
    <property type="component" value="Unassembled WGS sequence"/>
</dbReference>
<dbReference type="InterPro" id="IPR002523">
    <property type="entry name" value="MgTranspt_CorA/ZnTranspt_ZntB"/>
</dbReference>
<evidence type="ECO:0000313" key="10">
    <source>
        <dbReference type="Proteomes" id="UP001356170"/>
    </source>
</evidence>
<dbReference type="RefSeq" id="WP_331704267.1">
    <property type="nucleotide sequence ID" value="NZ_JAZHBO010000002.1"/>
</dbReference>